<dbReference type="GO" id="GO:0003700">
    <property type="term" value="F:DNA-binding transcription factor activity"/>
    <property type="evidence" value="ECO:0007669"/>
    <property type="project" value="InterPro"/>
</dbReference>
<reference evidence="5 6" key="2">
    <citation type="journal article" date="2015" name="J. Bacteriol.">
        <title>Genomic, proteomic, and biochemical analysis of the organohalide respiratory pathway in Desulfitobacterium dehalogenans.</title>
        <authorList>
            <person name="Kruse T."/>
            <person name="van de Pas B.A."/>
            <person name="Atteia A."/>
            <person name="Krab K."/>
            <person name="Hagen W.R."/>
            <person name="Goodwin L."/>
            <person name="Chain P."/>
            <person name="Boeren S."/>
            <person name="Maphosa F."/>
            <person name="Schraa G."/>
            <person name="de Vos W.M."/>
            <person name="van der Oost J."/>
            <person name="Smidt H."/>
            <person name="Stams A.J."/>
        </authorList>
    </citation>
    <scope>NUCLEOTIDE SEQUENCE [LARGE SCALE GENOMIC DNA]</scope>
    <source>
        <strain evidence="6">ATCC 51507 / DSM 9161 / JW/IU-DC1</strain>
    </source>
</reference>
<sequence length="149" mass="17076">MSKVEQEVSIGRCISILYRQSQAHFSKELQSYKIGSGQYAVLLALKKDDGVTQERLSTLLGIDRANITRAVTKLQNEGYILRKPDEEDKRIWRIYLTEQGRELLPILEGILGEWSSMMVKGLSPDQINILAKNLKTMTENLGYEWITEE</sequence>
<dbReference type="Proteomes" id="UP000006053">
    <property type="component" value="Chromosome"/>
</dbReference>
<evidence type="ECO:0000313" key="6">
    <source>
        <dbReference type="Proteomes" id="UP000006053"/>
    </source>
</evidence>
<dbReference type="RefSeq" id="WP_014794644.1">
    <property type="nucleotide sequence ID" value="NC_018017.1"/>
</dbReference>
<dbReference type="SMART" id="SM00347">
    <property type="entry name" value="HTH_MARR"/>
    <property type="match status" value="1"/>
</dbReference>
<evidence type="ECO:0000313" key="5">
    <source>
        <dbReference type="EMBL" id="AFM01164.1"/>
    </source>
</evidence>
<protein>
    <submittedName>
        <fullName evidence="5">Transcriptional regulator</fullName>
    </submittedName>
</protein>
<dbReference type="eggNOG" id="COG1846">
    <property type="taxonomic scope" value="Bacteria"/>
</dbReference>
<dbReference type="HOGENOM" id="CLU_083287_18_0_9"/>
<dbReference type="AlphaFoldDB" id="I4AB29"/>
<dbReference type="PRINTS" id="PR00598">
    <property type="entry name" value="HTHMARR"/>
</dbReference>
<dbReference type="InterPro" id="IPR000835">
    <property type="entry name" value="HTH_MarR-typ"/>
</dbReference>
<dbReference type="OrthoDB" id="6462103at2"/>
<keyword evidence="6" id="KW-1185">Reference proteome</keyword>
<evidence type="ECO:0000259" key="4">
    <source>
        <dbReference type="PROSITE" id="PS50995"/>
    </source>
</evidence>
<name>I4AB29_DESDJ</name>
<accession>I4AB29</accession>
<dbReference type="GO" id="GO:0003677">
    <property type="term" value="F:DNA binding"/>
    <property type="evidence" value="ECO:0007669"/>
    <property type="project" value="UniProtKB-KW"/>
</dbReference>
<reference evidence="6" key="1">
    <citation type="submission" date="2012-06" db="EMBL/GenBank/DDBJ databases">
        <title>Complete sequence of Desulfitobacterium dehalogenans ATCC 51507.</title>
        <authorList>
            <person name="Lucas S."/>
            <person name="Han J."/>
            <person name="Lapidus A."/>
            <person name="Cheng J.-F."/>
            <person name="Goodwin L."/>
            <person name="Pitluck S."/>
            <person name="Peters L."/>
            <person name="Ovchinnikova G."/>
            <person name="Teshima H."/>
            <person name="Detter J.C."/>
            <person name="Han C."/>
            <person name="Tapia R."/>
            <person name="Land M."/>
            <person name="Hauser L."/>
            <person name="Kyrpides N."/>
            <person name="Ivanova N."/>
            <person name="Pagani I."/>
            <person name="Kruse T."/>
            <person name="de Vos W.M."/>
            <person name="Smidt H."/>
            <person name="Woyke T."/>
        </authorList>
    </citation>
    <scope>NUCLEOTIDE SEQUENCE [LARGE SCALE GENOMIC DNA]</scope>
    <source>
        <strain evidence="6">ATCC 51507 / DSM 9161 / JW/IU-DC1</strain>
    </source>
</reference>
<evidence type="ECO:0000256" key="2">
    <source>
        <dbReference type="ARBA" id="ARBA00023125"/>
    </source>
</evidence>
<dbReference type="InterPro" id="IPR036390">
    <property type="entry name" value="WH_DNA-bd_sf"/>
</dbReference>
<dbReference type="PANTHER" id="PTHR42756:SF2">
    <property type="entry name" value="MARR FAMILY REGULATORY PROTEIN"/>
    <property type="match status" value="1"/>
</dbReference>
<dbReference type="KEGG" id="ddh:Desde_2861"/>
<feature type="domain" description="HTH marR-type" evidence="4">
    <location>
        <begin position="1"/>
        <end position="139"/>
    </location>
</feature>
<keyword evidence="3" id="KW-0804">Transcription</keyword>
<keyword evidence="2" id="KW-0238">DNA-binding</keyword>
<dbReference type="PROSITE" id="PS50995">
    <property type="entry name" value="HTH_MARR_2"/>
    <property type="match status" value="1"/>
</dbReference>
<evidence type="ECO:0000256" key="1">
    <source>
        <dbReference type="ARBA" id="ARBA00023015"/>
    </source>
</evidence>
<gene>
    <name evidence="5" type="ordered locus">Desde_2861</name>
</gene>
<evidence type="ECO:0000256" key="3">
    <source>
        <dbReference type="ARBA" id="ARBA00023163"/>
    </source>
</evidence>
<dbReference type="PANTHER" id="PTHR42756">
    <property type="entry name" value="TRANSCRIPTIONAL REGULATOR, MARR"/>
    <property type="match status" value="1"/>
</dbReference>
<dbReference type="EMBL" id="CP003348">
    <property type="protein sequence ID" value="AFM01164.1"/>
    <property type="molecule type" value="Genomic_DNA"/>
</dbReference>
<proteinExistence type="predicted"/>
<organism evidence="5 6">
    <name type="scientific">Desulfitobacterium dehalogenans (strain ATCC 51507 / DSM 9161 / JW/IU-DC1)</name>
    <dbReference type="NCBI Taxonomy" id="756499"/>
    <lineage>
        <taxon>Bacteria</taxon>
        <taxon>Bacillati</taxon>
        <taxon>Bacillota</taxon>
        <taxon>Clostridia</taxon>
        <taxon>Eubacteriales</taxon>
        <taxon>Desulfitobacteriaceae</taxon>
        <taxon>Desulfitobacterium</taxon>
    </lineage>
</organism>
<dbReference type="SUPFAM" id="SSF46785">
    <property type="entry name" value="Winged helix' DNA-binding domain"/>
    <property type="match status" value="1"/>
</dbReference>
<keyword evidence="1" id="KW-0805">Transcription regulation</keyword>
<dbReference type="InterPro" id="IPR036388">
    <property type="entry name" value="WH-like_DNA-bd_sf"/>
</dbReference>
<dbReference type="Gene3D" id="1.10.10.10">
    <property type="entry name" value="Winged helix-like DNA-binding domain superfamily/Winged helix DNA-binding domain"/>
    <property type="match status" value="1"/>
</dbReference>
<dbReference type="Pfam" id="PF01047">
    <property type="entry name" value="MarR"/>
    <property type="match status" value="1"/>
</dbReference>